<evidence type="ECO:0000313" key="1">
    <source>
        <dbReference type="EMBL" id="RDY32001.1"/>
    </source>
</evidence>
<comment type="caution">
    <text evidence="1">The sequence shown here is derived from an EMBL/GenBank/DDBJ whole genome shotgun (WGS) entry which is preliminary data.</text>
</comment>
<dbReference type="Proteomes" id="UP000216411">
    <property type="component" value="Unassembled WGS sequence"/>
</dbReference>
<sequence>MLCTSKKVLPWPLQRNMLKNVWLYDVLDIINEQDQNYRESMLFNGLYYLRPYSKQGKITVKVSYVVNNVKLSDQENEHEEYFISKRAREILKIKLKKPEKASTSWRTIPAKTVNAIKSLPIDIEEMRLISACPFKYFYSKALDENPYTYGNNEFQLKRFYQEYIRNVIRFEASNVDNVPNFKNKLLRMSKLLMDDIMLEKEMEEIINYEVNNKKQTAKYKFEPSLPFFWKNDVDSHLNLQGTPWRDRADENYCRNVINEYTDGFKHDDFTEYKVSEYLCDNCPQRGLCLYPYRVESKHLLRKP</sequence>
<accession>A0A371JGY0</accession>
<protein>
    <submittedName>
        <fullName evidence="1">Uncharacterized protein</fullName>
    </submittedName>
</protein>
<reference evidence="1 2" key="1">
    <citation type="journal article" date="2017" name="Genome Announc.">
        <title>Draft Genome Sequence of a Sporulating and Motile Strain of Lachnotalea glycerini Isolated from Water in Quebec City, Canada.</title>
        <authorList>
            <person name="Maheux A.F."/>
            <person name="Boudreau D.K."/>
            <person name="Berube E."/>
            <person name="Boissinot M."/>
            <person name="Raymond F."/>
            <person name="Brodeur S."/>
            <person name="Corbeil J."/>
            <person name="Isabel S."/>
            <person name="Omar R.F."/>
            <person name="Bergeron M.G."/>
        </authorList>
    </citation>
    <scope>NUCLEOTIDE SEQUENCE [LARGE SCALE GENOMIC DNA]</scope>
    <source>
        <strain evidence="1 2">CCRI-19302</strain>
    </source>
</reference>
<gene>
    <name evidence="1" type="ORF">CG710_006790</name>
</gene>
<dbReference type="AlphaFoldDB" id="A0A371JGY0"/>
<evidence type="ECO:0000313" key="2">
    <source>
        <dbReference type="Proteomes" id="UP000216411"/>
    </source>
</evidence>
<organism evidence="1 2">
    <name type="scientific">Lachnotalea glycerini</name>
    <dbReference type="NCBI Taxonomy" id="1763509"/>
    <lineage>
        <taxon>Bacteria</taxon>
        <taxon>Bacillati</taxon>
        <taxon>Bacillota</taxon>
        <taxon>Clostridia</taxon>
        <taxon>Lachnospirales</taxon>
        <taxon>Lachnospiraceae</taxon>
        <taxon>Lachnotalea</taxon>
    </lineage>
</organism>
<name>A0A371JGY0_9FIRM</name>
<keyword evidence="2" id="KW-1185">Reference proteome</keyword>
<proteinExistence type="predicted"/>
<dbReference type="EMBL" id="NOKA02000007">
    <property type="protein sequence ID" value="RDY32001.1"/>
    <property type="molecule type" value="Genomic_DNA"/>
</dbReference>